<organism evidence="2 3">
    <name type="scientific">Bombilactobacillus apium</name>
    <dbReference type="NCBI Taxonomy" id="2675299"/>
    <lineage>
        <taxon>Bacteria</taxon>
        <taxon>Bacillati</taxon>
        <taxon>Bacillota</taxon>
        <taxon>Bacilli</taxon>
        <taxon>Lactobacillales</taxon>
        <taxon>Lactobacillaceae</taxon>
        <taxon>Bombilactobacillus</taxon>
    </lineage>
</organism>
<comment type="caution">
    <text evidence="2">The sequence shown here is derived from an EMBL/GenBank/DDBJ whole genome shotgun (WGS) entry which is preliminary data.</text>
</comment>
<evidence type="ECO:0000256" key="1">
    <source>
        <dbReference type="SAM" id="MobiDB-lite"/>
    </source>
</evidence>
<dbReference type="RefSeq" id="WP_176943218.1">
    <property type="nucleotide sequence ID" value="NZ_JABZEC010000008.1"/>
</dbReference>
<gene>
    <name evidence="2" type="ORF">HU830_07945</name>
</gene>
<reference evidence="2 3" key="1">
    <citation type="submission" date="2020-06" db="EMBL/GenBank/DDBJ databases">
        <authorList>
            <person name="Kang J."/>
        </authorList>
    </citation>
    <scope>NUCLEOTIDE SEQUENCE [LARGE SCALE GENOMIC DNA]</scope>
    <source>
        <strain evidence="2 3">DCY120</strain>
    </source>
</reference>
<dbReference type="AlphaFoldDB" id="A0A850R8K2"/>
<accession>A0A850R8K2</accession>
<protein>
    <submittedName>
        <fullName evidence="2">Uncharacterized protein</fullName>
    </submittedName>
</protein>
<evidence type="ECO:0000313" key="2">
    <source>
        <dbReference type="EMBL" id="NVY97052.1"/>
    </source>
</evidence>
<proteinExistence type="predicted"/>
<feature type="region of interest" description="Disordered" evidence="1">
    <location>
        <begin position="1"/>
        <end position="20"/>
    </location>
</feature>
<sequence>MGKTQIELNKKYRQKHPEHARYLRNKSNAKTFIRKYAQLNDLNELIEMINTRKSELKDIDPFS</sequence>
<name>A0A850R8K2_9LACO</name>
<dbReference type="EMBL" id="JABZEC010000008">
    <property type="protein sequence ID" value="NVY97052.1"/>
    <property type="molecule type" value="Genomic_DNA"/>
</dbReference>
<evidence type="ECO:0000313" key="3">
    <source>
        <dbReference type="Proteomes" id="UP000563523"/>
    </source>
</evidence>
<dbReference type="Proteomes" id="UP000563523">
    <property type="component" value="Unassembled WGS sequence"/>
</dbReference>
<keyword evidence="3" id="KW-1185">Reference proteome</keyword>